<feature type="region of interest" description="Disordered" evidence="1">
    <location>
        <begin position="83"/>
        <end position="104"/>
    </location>
</feature>
<dbReference type="Proteomes" id="UP001634007">
    <property type="component" value="Unassembled WGS sequence"/>
</dbReference>
<evidence type="ECO:0000313" key="2">
    <source>
        <dbReference type="EMBL" id="KAL3730863.1"/>
    </source>
</evidence>
<dbReference type="PANTHER" id="PTHR33210:SF24">
    <property type="entry name" value="POLLEN OLE E 1 ALLERGEN AND EXTENSIN FAMILY PROTEIN"/>
    <property type="match status" value="1"/>
</dbReference>
<protein>
    <submittedName>
        <fullName evidence="2">Uncharacterized protein</fullName>
    </submittedName>
</protein>
<dbReference type="InterPro" id="IPR039923">
    <property type="entry name" value="Protodermal_1"/>
</dbReference>
<proteinExistence type="predicted"/>
<evidence type="ECO:0000256" key="1">
    <source>
        <dbReference type="SAM" id="MobiDB-lite"/>
    </source>
</evidence>
<accession>A0ABD3JUY0</accession>
<organism evidence="2 3">
    <name type="scientific">Eucalyptus globulus</name>
    <name type="common">Tasmanian blue gum</name>
    <dbReference type="NCBI Taxonomy" id="34317"/>
    <lineage>
        <taxon>Eukaryota</taxon>
        <taxon>Viridiplantae</taxon>
        <taxon>Streptophyta</taxon>
        <taxon>Embryophyta</taxon>
        <taxon>Tracheophyta</taxon>
        <taxon>Spermatophyta</taxon>
        <taxon>Magnoliopsida</taxon>
        <taxon>eudicotyledons</taxon>
        <taxon>Gunneridae</taxon>
        <taxon>Pentapetalae</taxon>
        <taxon>rosids</taxon>
        <taxon>malvids</taxon>
        <taxon>Myrtales</taxon>
        <taxon>Myrtaceae</taxon>
        <taxon>Myrtoideae</taxon>
        <taxon>Eucalypteae</taxon>
        <taxon>Eucalyptus</taxon>
    </lineage>
</organism>
<keyword evidence="3" id="KW-1185">Reference proteome</keyword>
<sequence length="104" mass="11332">MDVAGIQMLLEGGQPDTTAALAFGLMAAQRHGADVTLWQGHQGRGNPYRTLLREGTTALLSSYKSIQFPYHTLGMIQDMTRPGWARHRTSSSRRYASGGPTLGK</sequence>
<dbReference type="AlphaFoldDB" id="A0ABD3JUY0"/>
<evidence type="ECO:0000313" key="3">
    <source>
        <dbReference type="Proteomes" id="UP001634007"/>
    </source>
</evidence>
<dbReference type="PANTHER" id="PTHR33210">
    <property type="entry name" value="PROTODERMAL FACTOR 1"/>
    <property type="match status" value="1"/>
</dbReference>
<comment type="caution">
    <text evidence="2">The sequence shown here is derived from an EMBL/GenBank/DDBJ whole genome shotgun (WGS) entry which is preliminary data.</text>
</comment>
<name>A0ABD3JUY0_EUCGL</name>
<reference evidence="2 3" key="1">
    <citation type="submission" date="2024-11" db="EMBL/GenBank/DDBJ databases">
        <title>Chromosome-level genome assembly of Eucalyptus globulus Labill. provides insights into its genome evolution.</title>
        <authorList>
            <person name="Li X."/>
        </authorList>
    </citation>
    <scope>NUCLEOTIDE SEQUENCE [LARGE SCALE GENOMIC DNA]</scope>
    <source>
        <strain evidence="2">CL2024</strain>
        <tissue evidence="2">Fresh tender leaves</tissue>
    </source>
</reference>
<dbReference type="EMBL" id="JBJKBG010000007">
    <property type="protein sequence ID" value="KAL3730863.1"/>
    <property type="molecule type" value="Genomic_DNA"/>
</dbReference>
<gene>
    <name evidence="2" type="ORF">ACJRO7_027826</name>
</gene>